<dbReference type="PROSITE" id="PS00687">
    <property type="entry name" value="ALDEHYDE_DEHYDR_GLU"/>
    <property type="match status" value="1"/>
</dbReference>
<dbReference type="PANTHER" id="PTHR43570">
    <property type="entry name" value="ALDEHYDE DEHYDROGENASE"/>
    <property type="match status" value="1"/>
</dbReference>
<dbReference type="FunFam" id="3.40.605.10:FF:000004">
    <property type="entry name" value="Aldehyde dehydrogenase"/>
    <property type="match status" value="1"/>
</dbReference>
<dbReference type="InterPro" id="IPR016161">
    <property type="entry name" value="Ald_DH/histidinol_DH"/>
</dbReference>
<sequence>MDIKSQFQVQHAFHLQGETRLLPFRQDSLKQFETVLRKREPDILDALAKDLSRPAFEAYAADLGIVLHEIKHALSNLESWSAPIKTRTPLVSFPSRSFVIPEPFGICLIISPWNFPFLLSLCPLVGAVAAGNCVMIKPSSQAPHSSQCIKRIVDETFEPRHVTVVQAGREEGGALLNLPFNKIFFTGSPDSAKIILKAAANNLTPVTLELGGKNPCIVDDSADISLSAKRISWGKFFNAGQSCVAPDYIAAHSSIKEELVLALKDWITRFFGADPKESKDFGRIVNDRQYQRLSALLNRGNLRTGGQHDEVQRYLAPTVIDNVTWVDPVMQQEIFGPLLPVLEFTDFKQLIEDLKTRPKSLGLYLFSKNKKSQDIVINSLGFGGGCINDVMFQFIGPHLPFGGVGSSGMGRYHGKASFDAFSHHKSILRNHFFFDIPLRYAPYGKKLSILKRVLG</sequence>
<dbReference type="PANTHER" id="PTHR43570:SF16">
    <property type="entry name" value="ALDEHYDE DEHYDROGENASE TYPE III, ISOFORM Q"/>
    <property type="match status" value="1"/>
</dbReference>
<dbReference type="InterPro" id="IPR016163">
    <property type="entry name" value="Ald_DH_C"/>
</dbReference>
<dbReference type="InterPro" id="IPR015590">
    <property type="entry name" value="Aldehyde_DH_dom"/>
</dbReference>
<dbReference type="GO" id="GO:0004029">
    <property type="term" value="F:aldehyde dehydrogenase (NAD+) activity"/>
    <property type="evidence" value="ECO:0007669"/>
    <property type="project" value="TreeGrafter"/>
</dbReference>
<dbReference type="GO" id="GO:0005737">
    <property type="term" value="C:cytoplasm"/>
    <property type="evidence" value="ECO:0007669"/>
    <property type="project" value="TreeGrafter"/>
</dbReference>
<dbReference type="Proteomes" id="UP000179243">
    <property type="component" value="Unassembled WGS sequence"/>
</dbReference>
<evidence type="ECO:0000256" key="2">
    <source>
        <dbReference type="ARBA" id="ARBA00023002"/>
    </source>
</evidence>
<evidence type="ECO:0000256" key="5">
    <source>
        <dbReference type="PIRSR" id="PIRSR036492-1"/>
    </source>
</evidence>
<dbReference type="InterPro" id="IPR012394">
    <property type="entry name" value="Aldehyde_DH_NAD(P)"/>
</dbReference>
<dbReference type="Gene3D" id="3.40.309.10">
    <property type="entry name" value="Aldehyde Dehydrogenase, Chain A, domain 2"/>
    <property type="match status" value="1"/>
</dbReference>
<dbReference type="CDD" id="cd07136">
    <property type="entry name" value="ALDH_YwdH-P39616"/>
    <property type="match status" value="1"/>
</dbReference>
<dbReference type="InterPro" id="IPR016160">
    <property type="entry name" value="Ald_DH_CS_CYS"/>
</dbReference>
<evidence type="ECO:0000313" key="9">
    <source>
        <dbReference type="EMBL" id="OGK04480.1"/>
    </source>
</evidence>
<protein>
    <recommendedName>
        <fullName evidence="4">Aldehyde dehydrogenase</fullName>
    </recommendedName>
</protein>
<keyword evidence="2 4" id="KW-0560">Oxidoreductase</keyword>
<dbReference type="Gene3D" id="3.40.605.10">
    <property type="entry name" value="Aldehyde Dehydrogenase, Chain A, domain 1"/>
    <property type="match status" value="1"/>
</dbReference>
<comment type="caution">
    <text evidence="9">The sequence shown here is derived from an EMBL/GenBank/DDBJ whole genome shotgun (WGS) entry which is preliminary data.</text>
</comment>
<evidence type="ECO:0000313" key="10">
    <source>
        <dbReference type="Proteomes" id="UP000179243"/>
    </source>
</evidence>
<feature type="active site" evidence="5 6">
    <location>
        <position position="209"/>
    </location>
</feature>
<dbReference type="PROSITE" id="PS00070">
    <property type="entry name" value="ALDEHYDE_DEHYDR_CYS"/>
    <property type="match status" value="1"/>
</dbReference>
<dbReference type="EMBL" id="MFYX01000071">
    <property type="protein sequence ID" value="OGK04480.1"/>
    <property type="molecule type" value="Genomic_DNA"/>
</dbReference>
<organism evidence="9 10">
    <name type="scientific">Candidatus Raymondbacteria bacterium RIFOXYD12_FULL_49_13</name>
    <dbReference type="NCBI Taxonomy" id="1817890"/>
    <lineage>
        <taxon>Bacteria</taxon>
        <taxon>Raymondiibacteriota</taxon>
    </lineage>
</organism>
<reference evidence="9 10" key="1">
    <citation type="journal article" date="2016" name="Nat. Commun.">
        <title>Thousands of microbial genomes shed light on interconnected biogeochemical processes in an aquifer system.</title>
        <authorList>
            <person name="Anantharaman K."/>
            <person name="Brown C.T."/>
            <person name="Hug L.A."/>
            <person name="Sharon I."/>
            <person name="Castelle C.J."/>
            <person name="Probst A.J."/>
            <person name="Thomas B.C."/>
            <person name="Singh A."/>
            <person name="Wilkins M.J."/>
            <person name="Karaoz U."/>
            <person name="Brodie E.L."/>
            <person name="Williams K.H."/>
            <person name="Hubbard S.S."/>
            <person name="Banfield J.F."/>
        </authorList>
    </citation>
    <scope>NUCLEOTIDE SEQUENCE [LARGE SCALE GENOMIC DNA]</scope>
</reference>
<evidence type="ECO:0000256" key="4">
    <source>
        <dbReference type="PIRNR" id="PIRNR036492"/>
    </source>
</evidence>
<evidence type="ECO:0000259" key="8">
    <source>
        <dbReference type="Pfam" id="PF00171"/>
    </source>
</evidence>
<keyword evidence="3" id="KW-0520">NAD</keyword>
<gene>
    <name evidence="9" type="ORF">A2519_08165</name>
</gene>
<feature type="active site" evidence="5">
    <location>
        <position position="243"/>
    </location>
</feature>
<accession>A0A1F7FCR6</accession>
<dbReference type="GO" id="GO:0006081">
    <property type="term" value="P:aldehyde metabolic process"/>
    <property type="evidence" value="ECO:0007669"/>
    <property type="project" value="InterPro"/>
</dbReference>
<dbReference type="Pfam" id="PF00171">
    <property type="entry name" value="Aldedh"/>
    <property type="match status" value="1"/>
</dbReference>
<dbReference type="InterPro" id="IPR029510">
    <property type="entry name" value="Ald_DH_CS_GLU"/>
</dbReference>
<dbReference type="FunFam" id="3.40.309.10:FF:000003">
    <property type="entry name" value="Aldehyde dehydrogenase"/>
    <property type="match status" value="1"/>
</dbReference>
<evidence type="ECO:0000256" key="7">
    <source>
        <dbReference type="RuleBase" id="RU003345"/>
    </source>
</evidence>
<evidence type="ECO:0000256" key="1">
    <source>
        <dbReference type="ARBA" id="ARBA00009986"/>
    </source>
</evidence>
<evidence type="ECO:0000256" key="3">
    <source>
        <dbReference type="ARBA" id="ARBA00023027"/>
    </source>
</evidence>
<dbReference type="PIRSF" id="PIRSF036492">
    <property type="entry name" value="ALDH"/>
    <property type="match status" value="1"/>
</dbReference>
<name>A0A1F7FCR6_UNCRA</name>
<proteinExistence type="inferred from homology"/>
<feature type="domain" description="Aldehyde dehydrogenase" evidence="8">
    <location>
        <begin position="24"/>
        <end position="427"/>
    </location>
</feature>
<evidence type="ECO:0000256" key="6">
    <source>
        <dbReference type="PROSITE-ProRule" id="PRU10007"/>
    </source>
</evidence>
<dbReference type="InterPro" id="IPR016162">
    <property type="entry name" value="Ald_DH_N"/>
</dbReference>
<comment type="similarity">
    <text evidence="1 4 7">Belongs to the aldehyde dehydrogenase family.</text>
</comment>
<dbReference type="AlphaFoldDB" id="A0A1F7FCR6"/>
<dbReference type="SUPFAM" id="SSF53720">
    <property type="entry name" value="ALDH-like"/>
    <property type="match status" value="1"/>
</dbReference>